<organism evidence="1 2">
    <name type="scientific">Mariniplasma anaerobium</name>
    <dbReference type="NCBI Taxonomy" id="2735436"/>
    <lineage>
        <taxon>Bacteria</taxon>
        <taxon>Bacillati</taxon>
        <taxon>Mycoplasmatota</taxon>
        <taxon>Mollicutes</taxon>
        <taxon>Acholeplasmatales</taxon>
        <taxon>Acholeplasmataceae</taxon>
        <taxon>Mariniplasma</taxon>
    </lineage>
</organism>
<keyword evidence="2" id="KW-1185">Reference proteome</keyword>
<dbReference type="KEGG" id="manr:MPAN_015360"/>
<gene>
    <name evidence="1" type="ORF">MPAN_015360</name>
</gene>
<evidence type="ECO:0008006" key="3">
    <source>
        <dbReference type="Google" id="ProtNLM"/>
    </source>
</evidence>
<dbReference type="AlphaFoldDB" id="A0A7U9THM2"/>
<dbReference type="Proteomes" id="UP000620133">
    <property type="component" value="Chromosome"/>
</dbReference>
<protein>
    <recommendedName>
        <fullName evidence="3">Integral membrane protein (Intg_mem_TP0381)</fullName>
    </recommendedName>
</protein>
<accession>A0A7U9THM2</accession>
<dbReference type="Pfam" id="PF14808">
    <property type="entry name" value="TMEM164"/>
    <property type="match status" value="1"/>
</dbReference>
<proteinExistence type="predicted"/>
<sequence>MHMYVEVGNFFYFLYFAIAIAITIGLILFLKHKNDKVKRNVILFLLFSALALHFAKLLFEPYNQMYPEIIRKVSFENICAVSTLVFPFIFLSKSKILKDYMIVMGIISGLAAYLYPTEAIFDTFDSIYFGMKGAFSFDVIRFYYAHLVIFLAPFLMGYFKLHEFKLKRLIYLPFTILLTLAIIYVNEVILLQLRWIDPNGFIDVNIRNSSFVFGIPDHYKNVGVIFDVFVFDFMKTNPFNGDPYYWPVVWLIIPSFIYAPVLAVLSNSPFMIQNAIIKIKNK</sequence>
<dbReference type="EMBL" id="AP024412">
    <property type="protein sequence ID" value="BCR36643.1"/>
    <property type="molecule type" value="Genomic_DNA"/>
</dbReference>
<name>A0A7U9THM2_9MOLU</name>
<evidence type="ECO:0000313" key="1">
    <source>
        <dbReference type="EMBL" id="BCR36643.1"/>
    </source>
</evidence>
<evidence type="ECO:0000313" key="2">
    <source>
        <dbReference type="Proteomes" id="UP000620133"/>
    </source>
</evidence>
<reference evidence="1" key="1">
    <citation type="submission" date="2021-01" db="EMBL/GenBank/DDBJ databases">
        <title>Draft genome sequence of Acholeplasmataceae bacterium strain Mahy22.</title>
        <authorList>
            <person name="Watanabe M."/>
            <person name="Kojima H."/>
            <person name="Fukui M."/>
        </authorList>
    </citation>
    <scope>NUCLEOTIDE SEQUENCE</scope>
    <source>
        <strain evidence="1">Mahy22</strain>
    </source>
</reference>